<dbReference type="PIRSF" id="PIRSF006162">
    <property type="entry name" value="PgpA"/>
    <property type="match status" value="1"/>
</dbReference>
<feature type="domain" description="YutG/PgpA" evidence="2">
    <location>
        <begin position="23"/>
        <end position="162"/>
    </location>
</feature>
<dbReference type="AlphaFoldDB" id="A0A6I6JJD2"/>
<keyword evidence="1" id="KW-0472">Membrane</keyword>
<feature type="transmembrane region" description="Helical" evidence="1">
    <location>
        <begin position="98"/>
        <end position="123"/>
    </location>
</feature>
<keyword evidence="4" id="KW-1185">Reference proteome</keyword>
<dbReference type="PANTHER" id="PTHR36305">
    <property type="entry name" value="PHOSPHATIDYLGLYCEROPHOSPHATASE A"/>
    <property type="match status" value="1"/>
</dbReference>
<dbReference type="UniPathway" id="UPA00084">
    <property type="reaction ID" value="UER00504"/>
</dbReference>
<reference evidence="3 4" key="1">
    <citation type="submission" date="2019-11" db="EMBL/GenBank/DDBJ databases">
        <authorList>
            <person name="Zheng R.K."/>
            <person name="Sun C.M."/>
        </authorList>
    </citation>
    <scope>NUCLEOTIDE SEQUENCE [LARGE SCALE GENOMIC DNA]</scope>
    <source>
        <strain evidence="3 4">SRB007</strain>
    </source>
</reference>
<name>A0A6I6JJD2_9BACT</name>
<protein>
    <submittedName>
        <fullName evidence="3">Phosphatidylglycerophosphatase A</fullName>
    </submittedName>
</protein>
<dbReference type="GO" id="GO:0008962">
    <property type="term" value="F:phosphatidylglycerophosphatase activity"/>
    <property type="evidence" value="ECO:0007669"/>
    <property type="project" value="InterPro"/>
</dbReference>
<dbReference type="InterPro" id="IPR007686">
    <property type="entry name" value="YutG/PgpA"/>
</dbReference>
<keyword evidence="1" id="KW-0812">Transmembrane</keyword>
<dbReference type="CDD" id="cd06971">
    <property type="entry name" value="PgpA"/>
    <property type="match status" value="1"/>
</dbReference>
<evidence type="ECO:0000313" key="3">
    <source>
        <dbReference type="EMBL" id="QGY41068.1"/>
    </source>
</evidence>
<feature type="transmembrane region" description="Helical" evidence="1">
    <location>
        <begin position="37"/>
        <end position="54"/>
    </location>
</feature>
<dbReference type="InterPro" id="IPR026037">
    <property type="entry name" value="PgpA"/>
</dbReference>
<feature type="transmembrane region" description="Helical" evidence="1">
    <location>
        <begin position="61"/>
        <end position="78"/>
    </location>
</feature>
<dbReference type="SUPFAM" id="SSF101307">
    <property type="entry name" value="YutG-like"/>
    <property type="match status" value="1"/>
</dbReference>
<dbReference type="KEGG" id="psel:GM415_13340"/>
<evidence type="ECO:0000313" key="4">
    <source>
        <dbReference type="Proteomes" id="UP000428328"/>
    </source>
</evidence>
<accession>A0A6I6JJD2</accession>
<evidence type="ECO:0000256" key="1">
    <source>
        <dbReference type="SAM" id="Phobius"/>
    </source>
</evidence>
<sequence>MIGITPMINTKAQLPSDKLALAIATLGPIGNFPKAPGTWGSLAAVIAAPWLFLAFPPPGRLLILAFVFAVGTWASSRAESILVKKDPGCVIIDEVFGQWLALLCFTAMPLWQLGLGFLLFRLFDIFKPWPIKRVETILPGGLGVMADDGVAGLYALIVLELITHTF</sequence>
<gene>
    <name evidence="3" type="ORF">GM415_13340</name>
</gene>
<dbReference type="PANTHER" id="PTHR36305:SF1">
    <property type="entry name" value="PHOSPHATIDYLGLYCEROPHOSPHATASE A"/>
    <property type="match status" value="1"/>
</dbReference>
<evidence type="ECO:0000259" key="2">
    <source>
        <dbReference type="Pfam" id="PF04608"/>
    </source>
</evidence>
<keyword evidence="1" id="KW-1133">Transmembrane helix</keyword>
<dbReference type="GO" id="GO:0006655">
    <property type="term" value="P:phosphatidylglycerol biosynthetic process"/>
    <property type="evidence" value="ECO:0007669"/>
    <property type="project" value="UniProtKB-UniPathway"/>
</dbReference>
<dbReference type="Proteomes" id="UP000428328">
    <property type="component" value="Chromosome"/>
</dbReference>
<organism evidence="3 4">
    <name type="scientific">Pseudodesulfovibrio cashew</name>
    <dbReference type="NCBI Taxonomy" id="2678688"/>
    <lineage>
        <taxon>Bacteria</taxon>
        <taxon>Pseudomonadati</taxon>
        <taxon>Thermodesulfobacteriota</taxon>
        <taxon>Desulfovibrionia</taxon>
        <taxon>Desulfovibrionales</taxon>
        <taxon>Desulfovibrionaceae</taxon>
    </lineage>
</organism>
<dbReference type="InterPro" id="IPR036681">
    <property type="entry name" value="PgpA-like_sf"/>
</dbReference>
<proteinExistence type="predicted"/>
<dbReference type="EMBL" id="CP046400">
    <property type="protein sequence ID" value="QGY41068.1"/>
    <property type="molecule type" value="Genomic_DNA"/>
</dbReference>
<dbReference type="Pfam" id="PF04608">
    <property type="entry name" value="PgpA"/>
    <property type="match status" value="1"/>
</dbReference>